<evidence type="ECO:0000313" key="2">
    <source>
        <dbReference type="EMBL" id="GIQ85537.1"/>
    </source>
</evidence>
<proteinExistence type="predicted"/>
<comment type="caution">
    <text evidence="2">The sequence shown here is derived from an EMBL/GenBank/DDBJ whole genome shotgun (WGS) entry which is preliminary data.</text>
</comment>
<dbReference type="PANTHER" id="PTHR43157:SF31">
    <property type="entry name" value="PHOSPHATIDYLINOSITOL-GLYCAN BIOSYNTHESIS CLASS F PROTEIN"/>
    <property type="match status" value="1"/>
</dbReference>
<gene>
    <name evidence="2" type="ORF">KIPB_007220</name>
</gene>
<dbReference type="PANTHER" id="PTHR43157">
    <property type="entry name" value="PHOSPHATIDYLINOSITOL-GLYCAN BIOSYNTHESIS CLASS F PROTEIN-RELATED"/>
    <property type="match status" value="1"/>
</dbReference>
<dbReference type="InterPro" id="IPR002347">
    <property type="entry name" value="SDR_fam"/>
</dbReference>
<evidence type="ECO:0000313" key="3">
    <source>
        <dbReference type="Proteomes" id="UP000265618"/>
    </source>
</evidence>
<keyword evidence="3" id="KW-1185">Reference proteome</keyword>
<sequence>MAKCTKGDNTVQNWNVQHIPSQQGRVAIVTGANSGLGYEVSKALANAGATVVMACRTPSRAEAARDALIAEGVAGDRLVLMTLDLASQQSVREFAEAYHAEYQQLDLLMNNAGISNPPYRETPEGWESQMGTNHLGHFALTGRLLDLLLATPGSRVVTMSSYGEQSADPIDFDNLLYTGGKDYHPMKTYNRSKLCNVLFTYELQRKLEAAGAQCIACAAHPGGSKTDLIKDPKGMNRILLPAFKLVAQSAAMGALPELRAATDLDVVGGTYYAPSKWHEMKGSPKVTPSSAQSYDVEVAARLWLESERLTGVTFTFA</sequence>
<dbReference type="Gene3D" id="3.40.50.720">
    <property type="entry name" value="NAD(P)-binding Rossmann-like Domain"/>
    <property type="match status" value="1"/>
</dbReference>
<organism evidence="2 3">
    <name type="scientific">Kipferlia bialata</name>
    <dbReference type="NCBI Taxonomy" id="797122"/>
    <lineage>
        <taxon>Eukaryota</taxon>
        <taxon>Metamonada</taxon>
        <taxon>Carpediemonas-like organisms</taxon>
        <taxon>Kipferlia</taxon>
    </lineage>
</organism>
<evidence type="ECO:0000256" key="1">
    <source>
        <dbReference type="ARBA" id="ARBA00023002"/>
    </source>
</evidence>
<protein>
    <submittedName>
        <fullName evidence="2">Short-chain dehydrogenase/reductase SDR</fullName>
    </submittedName>
</protein>
<dbReference type="InterPro" id="IPR036291">
    <property type="entry name" value="NAD(P)-bd_dom_sf"/>
</dbReference>
<dbReference type="CDD" id="cd05327">
    <property type="entry name" value="retinol-DH_like_SDR_c_like"/>
    <property type="match status" value="1"/>
</dbReference>
<name>A0A9K3CZP9_9EUKA</name>
<dbReference type="Pfam" id="PF00106">
    <property type="entry name" value="adh_short"/>
    <property type="match status" value="1"/>
</dbReference>
<dbReference type="NCBIfam" id="NF004846">
    <property type="entry name" value="PRK06197.1"/>
    <property type="match status" value="1"/>
</dbReference>
<dbReference type="SUPFAM" id="SSF51735">
    <property type="entry name" value="NAD(P)-binding Rossmann-fold domains"/>
    <property type="match status" value="1"/>
</dbReference>
<dbReference type="PRINTS" id="PR00081">
    <property type="entry name" value="GDHRDH"/>
</dbReference>
<dbReference type="GO" id="GO:0016491">
    <property type="term" value="F:oxidoreductase activity"/>
    <property type="evidence" value="ECO:0007669"/>
    <property type="project" value="UniProtKB-KW"/>
</dbReference>
<dbReference type="Proteomes" id="UP000265618">
    <property type="component" value="Unassembled WGS sequence"/>
</dbReference>
<dbReference type="OrthoDB" id="191139at2759"/>
<dbReference type="AlphaFoldDB" id="A0A9K3CZP9"/>
<dbReference type="EMBL" id="BDIP01001995">
    <property type="protein sequence ID" value="GIQ85537.1"/>
    <property type="molecule type" value="Genomic_DNA"/>
</dbReference>
<accession>A0A9K3CZP9</accession>
<keyword evidence="1" id="KW-0560">Oxidoreductase</keyword>
<reference evidence="2 3" key="1">
    <citation type="journal article" date="2018" name="PLoS ONE">
        <title>The draft genome of Kipferlia bialata reveals reductive genome evolution in fornicate parasites.</title>
        <authorList>
            <person name="Tanifuji G."/>
            <person name="Takabayashi S."/>
            <person name="Kume K."/>
            <person name="Takagi M."/>
            <person name="Nakayama T."/>
            <person name="Kamikawa R."/>
            <person name="Inagaki Y."/>
            <person name="Hashimoto T."/>
        </authorList>
    </citation>
    <scope>NUCLEOTIDE SEQUENCE [LARGE SCALE GENOMIC DNA]</scope>
    <source>
        <strain evidence="2">NY0173</strain>
    </source>
</reference>